<dbReference type="SUPFAM" id="SSF53756">
    <property type="entry name" value="UDP-Glycosyltransferase/glycogen phosphorylase"/>
    <property type="match status" value="1"/>
</dbReference>
<dbReference type="Pfam" id="PF13439">
    <property type="entry name" value="Glyco_transf_4"/>
    <property type="match status" value="1"/>
</dbReference>
<gene>
    <name evidence="2" type="ORF">CUN51_01935</name>
</gene>
<evidence type="ECO:0000313" key="2">
    <source>
        <dbReference type="EMBL" id="PJF31724.1"/>
    </source>
</evidence>
<evidence type="ECO:0000259" key="1">
    <source>
        <dbReference type="Pfam" id="PF13439"/>
    </source>
</evidence>
<dbReference type="Pfam" id="PF13692">
    <property type="entry name" value="Glyco_trans_1_4"/>
    <property type="match status" value="1"/>
</dbReference>
<protein>
    <recommendedName>
        <fullName evidence="1">Glycosyltransferase subfamily 4-like N-terminal domain-containing protein</fullName>
    </recommendedName>
</protein>
<proteinExistence type="predicted"/>
<feature type="domain" description="Glycosyltransferase subfamily 4-like N-terminal" evidence="1">
    <location>
        <begin position="19"/>
        <end position="174"/>
    </location>
</feature>
<sequence>MAEQRRAYKVLLVDLARSYGGAEVRVQTQVTALQTATAGCAVAVLRGSPLHERLVRLSVPCHTLESGRASPTLISRLRTIIKQGGYRVVDAHNVQSIFWGHLAARLAGVRGCVATLHSDYGAEYPNLKGALYEGVLRLNRLMAREYITVTETLQAKLERRGLGGRATLIHNAVPIPPLPLPEPDHALRRTWGAAPEDFVIGIIARLKPVKGHRYLLEAMAHVRDLPVRLVVIGDGPLRPELEAQAASLGIADRVYFAGFCEDVPRLLPSLDCVCMASLSEALPYAVLEAASYARPLLCTAVGGLATLLEDGVTARLVPAQDSTALAQGIRHLATQRDFACQLGMNAYQMVAVRFSQAAMLEKILQVYDRAISH</sequence>
<organism evidence="2 3">
    <name type="scientific">Candidatus Thermofonsia Clade 1 bacterium</name>
    <dbReference type="NCBI Taxonomy" id="2364210"/>
    <lineage>
        <taxon>Bacteria</taxon>
        <taxon>Bacillati</taxon>
        <taxon>Chloroflexota</taxon>
        <taxon>Candidatus Thermofontia</taxon>
        <taxon>Candidatus Thermofonsia Clade 1</taxon>
    </lineage>
</organism>
<comment type="caution">
    <text evidence="2">The sequence shown here is derived from an EMBL/GenBank/DDBJ whole genome shotgun (WGS) entry which is preliminary data.</text>
</comment>
<dbReference type="EMBL" id="PGTK01000002">
    <property type="protein sequence ID" value="PJF31724.1"/>
    <property type="molecule type" value="Genomic_DNA"/>
</dbReference>
<dbReference type="AlphaFoldDB" id="A0A2M8P2G7"/>
<name>A0A2M8P2G7_9CHLR</name>
<accession>A0A2M8P2G7</accession>
<evidence type="ECO:0000313" key="3">
    <source>
        <dbReference type="Proteomes" id="UP000228921"/>
    </source>
</evidence>
<dbReference type="InterPro" id="IPR028098">
    <property type="entry name" value="Glyco_trans_4-like_N"/>
</dbReference>
<dbReference type="Gene3D" id="3.40.50.2000">
    <property type="entry name" value="Glycogen Phosphorylase B"/>
    <property type="match status" value="2"/>
</dbReference>
<reference evidence="2 3" key="1">
    <citation type="submission" date="2017-11" db="EMBL/GenBank/DDBJ databases">
        <title>Evolution of Phototrophy in the Chloroflexi Phylum Driven by Horizontal Gene Transfer.</title>
        <authorList>
            <person name="Ward L.M."/>
            <person name="Hemp J."/>
            <person name="Shih P.M."/>
            <person name="Mcglynn S.E."/>
            <person name="Fischer W."/>
        </authorList>
    </citation>
    <scope>NUCLEOTIDE SEQUENCE [LARGE SCALE GENOMIC DNA]</scope>
    <source>
        <strain evidence="2">CP2_2F</strain>
    </source>
</reference>
<dbReference type="PANTHER" id="PTHR12526">
    <property type="entry name" value="GLYCOSYLTRANSFERASE"/>
    <property type="match status" value="1"/>
</dbReference>
<dbReference type="Proteomes" id="UP000228921">
    <property type="component" value="Unassembled WGS sequence"/>
</dbReference>